<dbReference type="GO" id="GO:0005829">
    <property type="term" value="C:cytosol"/>
    <property type="evidence" value="ECO:0007669"/>
    <property type="project" value="TreeGrafter"/>
</dbReference>
<name>A0A9Q8ZXE6_9LACO</name>
<dbReference type="GO" id="GO:0003677">
    <property type="term" value="F:DNA binding"/>
    <property type="evidence" value="ECO:0007669"/>
    <property type="project" value="InterPro"/>
</dbReference>
<dbReference type="PANTHER" id="PTHR11070">
    <property type="entry name" value="UVRD / RECB / PCRA DNA HELICASE FAMILY MEMBER"/>
    <property type="match status" value="1"/>
</dbReference>
<organism evidence="7 8">
    <name type="scientific">Fructilactobacillus cliffordii</name>
    <dbReference type="NCBI Taxonomy" id="2940299"/>
    <lineage>
        <taxon>Bacteria</taxon>
        <taxon>Bacillati</taxon>
        <taxon>Bacillota</taxon>
        <taxon>Bacilli</taxon>
        <taxon>Lactobacillales</taxon>
        <taxon>Lactobacillaceae</taxon>
        <taxon>Fructilactobacillus</taxon>
    </lineage>
</organism>
<evidence type="ECO:0000256" key="5">
    <source>
        <dbReference type="PROSITE-ProRule" id="PRU00560"/>
    </source>
</evidence>
<keyword evidence="8" id="KW-1185">Reference proteome</keyword>
<dbReference type="SUPFAM" id="SSF52540">
    <property type="entry name" value="P-loop containing nucleoside triphosphate hydrolases"/>
    <property type="match status" value="1"/>
</dbReference>
<dbReference type="InterPro" id="IPR000212">
    <property type="entry name" value="DNA_helicase_UvrD/REP"/>
</dbReference>
<evidence type="ECO:0000313" key="7">
    <source>
        <dbReference type="EMBL" id="USS89281.1"/>
    </source>
</evidence>
<dbReference type="GO" id="GO:0005524">
    <property type="term" value="F:ATP binding"/>
    <property type="evidence" value="ECO:0007669"/>
    <property type="project" value="UniProtKB-UniRule"/>
</dbReference>
<dbReference type="PROSITE" id="PS51198">
    <property type="entry name" value="UVRD_HELICASE_ATP_BIND"/>
    <property type="match status" value="1"/>
</dbReference>
<dbReference type="Pfam" id="PF13538">
    <property type="entry name" value="UvrD_C_2"/>
    <property type="match status" value="1"/>
</dbReference>
<accession>A0A9Q8ZXE6</accession>
<protein>
    <submittedName>
        <fullName evidence="7">AAA family ATPase</fullName>
    </submittedName>
</protein>
<dbReference type="Proteomes" id="UP001055911">
    <property type="component" value="Chromosome"/>
</dbReference>
<dbReference type="InterPro" id="IPR048228">
    <property type="entry name" value="HelD_bacillota"/>
</dbReference>
<dbReference type="Gene3D" id="3.40.50.300">
    <property type="entry name" value="P-loop containing nucleotide triphosphate hydrolases"/>
    <property type="match status" value="3"/>
</dbReference>
<keyword evidence="3 5" id="KW-0347">Helicase</keyword>
<dbReference type="Pfam" id="PF00580">
    <property type="entry name" value="UvrD-helicase"/>
    <property type="match status" value="1"/>
</dbReference>
<feature type="binding site" evidence="5">
    <location>
        <begin position="235"/>
        <end position="242"/>
    </location>
    <ligand>
        <name>ATP</name>
        <dbReference type="ChEBI" id="CHEBI:30616"/>
    </ligand>
</feature>
<dbReference type="GO" id="GO:0016787">
    <property type="term" value="F:hydrolase activity"/>
    <property type="evidence" value="ECO:0007669"/>
    <property type="project" value="UniProtKB-UniRule"/>
</dbReference>
<evidence type="ECO:0000256" key="4">
    <source>
        <dbReference type="ARBA" id="ARBA00022840"/>
    </source>
</evidence>
<keyword evidence="2 5" id="KW-0378">Hydrolase</keyword>
<proteinExistence type="predicted"/>
<sequence length="771" mass="88624">MATEDTKIKQAEQAHLDYVRGKIKIAEETTAETITKAKQSQKDLEDHFYDDVRLKTSTYEGQMETGVSVRQQQQMLEQRQNRWQSATRDMETLQKLDQNAYFARIDLKEDGEAQPEKIYIGLSSFVNPNDSDEYLIYDWRAPISSVYYDSGVGEMTYNAPSGPQRVDVTLKRELQIKNGKLTQVFDTDEAVGDRVLLENLEHQSDTKMKSIVTTIQKEQNAIIRDTSSDLLFVQGVAGSGKTAAVLQRVAYLLYRYRGNLTPGQVILFSPNQLFNDYINQVLPELGEQNMVQMTYYQFMRRRVPRLTVETLEQRFDESLTDETQNVTTLKNSLTLFAAEGKYADSLNQTGAAFRNILFQGKVFISKEQINEIYCSFNPNYRLRNRLEATKEKLLQILKQRMGMEMKKRWVEEAVEGLSSEQIEMLHANAGRQRTDDDRDARFLARQVVKAAFAKVHQQIKRNRFFNINQQFVNFLRQVPELVNLSDWHVTLSEWQTSVRATVKRFQNGKISIADVSIYLYLFDLVTGKRPDLKMRYLFIDEVQDYTPFQLAYLQWNYPRAKFTVLGDLNQAIFTRDSSQTLMADLRQLFNPDKIRVIKLLKSYRSTAQITDFTKQLIPDGQDIEAYARQGEVPVLAVTKNHEQAVQRLVQTITTNQKAEETTAVIGKTLAECRQIAADLKDRGVSATLIQTENQRLAKGVVIVPAYLAKGLEFDAVVMWDGSKDNYPTDQDDKLVYTICTRAMHRLEIISIGESSPLFAAVNPTDYQLVKE</sequence>
<evidence type="ECO:0000259" key="6">
    <source>
        <dbReference type="PROSITE" id="PS51198"/>
    </source>
</evidence>
<dbReference type="NCBIfam" id="NF041464">
    <property type="entry name" value="HelD_BACSU"/>
    <property type="match status" value="1"/>
</dbReference>
<dbReference type="RefSeq" id="WP_252766819.1">
    <property type="nucleotide sequence ID" value="NZ_CP097119.1"/>
</dbReference>
<dbReference type="GO" id="GO:0000725">
    <property type="term" value="P:recombinational repair"/>
    <property type="evidence" value="ECO:0007669"/>
    <property type="project" value="TreeGrafter"/>
</dbReference>
<dbReference type="InterPro" id="IPR027417">
    <property type="entry name" value="P-loop_NTPase"/>
</dbReference>
<evidence type="ECO:0000256" key="2">
    <source>
        <dbReference type="ARBA" id="ARBA00022801"/>
    </source>
</evidence>
<reference evidence="7" key="1">
    <citation type="submission" date="2022-05" db="EMBL/GenBank/DDBJ databases">
        <authorList>
            <person name="Oliphant S.A."/>
            <person name="Watson-Haigh N.S."/>
            <person name="Sumby K.M."/>
            <person name="Gardner J.M."/>
            <person name="Jiranek V."/>
        </authorList>
    </citation>
    <scope>NUCLEOTIDE SEQUENCE</scope>
    <source>
        <strain evidence="7">KI4_B1</strain>
    </source>
</reference>
<evidence type="ECO:0000256" key="1">
    <source>
        <dbReference type="ARBA" id="ARBA00022741"/>
    </source>
</evidence>
<dbReference type="EMBL" id="CP097119">
    <property type="protein sequence ID" value="USS89281.1"/>
    <property type="molecule type" value="Genomic_DNA"/>
</dbReference>
<dbReference type="AlphaFoldDB" id="A0A9Q8ZXE6"/>
<dbReference type="InterPro" id="IPR027785">
    <property type="entry name" value="UvrD-like_helicase_C"/>
</dbReference>
<gene>
    <name evidence="7" type="ORF">M3M40_00245</name>
</gene>
<evidence type="ECO:0000256" key="3">
    <source>
        <dbReference type="ARBA" id="ARBA00022806"/>
    </source>
</evidence>
<dbReference type="InterPro" id="IPR014016">
    <property type="entry name" value="UvrD-like_ATP-bd"/>
</dbReference>
<feature type="domain" description="UvrD-like helicase ATP-binding" evidence="6">
    <location>
        <begin position="214"/>
        <end position="606"/>
    </location>
</feature>
<keyword evidence="4 5" id="KW-0067">ATP-binding</keyword>
<dbReference type="GO" id="GO:0043138">
    <property type="term" value="F:3'-5' DNA helicase activity"/>
    <property type="evidence" value="ECO:0007669"/>
    <property type="project" value="TreeGrafter"/>
</dbReference>
<dbReference type="PANTHER" id="PTHR11070:SF17">
    <property type="entry name" value="DNA HELICASE IV"/>
    <property type="match status" value="1"/>
</dbReference>
<keyword evidence="1 5" id="KW-0547">Nucleotide-binding</keyword>
<evidence type="ECO:0000313" key="8">
    <source>
        <dbReference type="Proteomes" id="UP001055911"/>
    </source>
</evidence>